<reference evidence="5 6" key="2">
    <citation type="submission" date="2017-10" db="EMBL/GenBank/DDBJ databases">
        <title>Genome analyses suggest a sexual origin of heterokaryosis in a supposedly ancient asexual fungus.</title>
        <authorList>
            <person name="Corradi N."/>
            <person name="Sedzielewska K."/>
            <person name="Noel J."/>
            <person name="Charron P."/>
            <person name="Farinelli L."/>
            <person name="Marton T."/>
            <person name="Kruger M."/>
            <person name="Pelin A."/>
            <person name="Brachmann A."/>
            <person name="Corradi N."/>
        </authorList>
    </citation>
    <scope>NUCLEOTIDE SEQUENCE [LARGE SCALE GENOMIC DNA]</scope>
    <source>
        <strain evidence="5 6">A1</strain>
    </source>
</reference>
<dbReference type="PANTHER" id="PTHR18937">
    <property type="entry name" value="STRUCTURAL MAINTENANCE OF CHROMOSOMES SMC FAMILY MEMBER"/>
    <property type="match status" value="1"/>
</dbReference>
<keyword evidence="2" id="KW-0067">ATP-binding</keyword>
<dbReference type="EMBL" id="LLXH01001631">
    <property type="protein sequence ID" value="PKC58102.1"/>
    <property type="molecule type" value="Genomic_DNA"/>
</dbReference>
<name>A0A2N0R458_9GLOM</name>
<proteinExistence type="predicted"/>
<keyword evidence="4" id="KW-1133">Transmembrane helix</keyword>
<dbReference type="VEuPathDB" id="FungiDB:RhiirFUN_015352"/>
<dbReference type="VEuPathDB" id="FungiDB:FUN_018905"/>
<dbReference type="VEuPathDB" id="FungiDB:RhiirA1_471486"/>
<evidence type="ECO:0000256" key="4">
    <source>
        <dbReference type="SAM" id="Phobius"/>
    </source>
</evidence>
<evidence type="ECO:0000313" key="6">
    <source>
        <dbReference type="Proteomes" id="UP000232688"/>
    </source>
</evidence>
<dbReference type="GO" id="GO:0007076">
    <property type="term" value="P:mitotic chromosome condensation"/>
    <property type="evidence" value="ECO:0007669"/>
    <property type="project" value="TreeGrafter"/>
</dbReference>
<dbReference type="AlphaFoldDB" id="A0A2N0R458"/>
<dbReference type="GO" id="GO:0005524">
    <property type="term" value="F:ATP binding"/>
    <property type="evidence" value="ECO:0007669"/>
    <property type="project" value="UniProtKB-KW"/>
</dbReference>
<accession>A0A2N0R458</accession>
<dbReference type="GO" id="GO:0000796">
    <property type="term" value="C:condensin complex"/>
    <property type="evidence" value="ECO:0007669"/>
    <property type="project" value="TreeGrafter"/>
</dbReference>
<reference evidence="5 6" key="1">
    <citation type="submission" date="2017-10" db="EMBL/GenBank/DDBJ databases">
        <title>Extensive intraspecific genome diversity in a model arbuscular mycorrhizal fungus.</title>
        <authorList>
            <person name="Chen E.C.H."/>
            <person name="Morin E."/>
            <person name="Baudet D."/>
            <person name="Noel J."/>
            <person name="Ndikumana S."/>
            <person name="Charron P."/>
            <person name="St-Onge C."/>
            <person name="Giorgi J."/>
            <person name="Grigoriev I.V."/>
            <person name="Roux C."/>
            <person name="Martin F.M."/>
            <person name="Corradi N."/>
        </authorList>
    </citation>
    <scope>NUCLEOTIDE SEQUENCE [LARGE SCALE GENOMIC DNA]</scope>
    <source>
        <strain evidence="5 6">A1</strain>
    </source>
</reference>
<evidence type="ECO:0000256" key="3">
    <source>
        <dbReference type="ARBA" id="ARBA00023242"/>
    </source>
</evidence>
<protein>
    <submittedName>
        <fullName evidence="5">Uncharacterized protein</fullName>
    </submittedName>
</protein>
<evidence type="ECO:0000256" key="1">
    <source>
        <dbReference type="ARBA" id="ARBA00022741"/>
    </source>
</evidence>
<sequence length="117" mass="14066">MKTSIVITCSRNYEYMNILLLFELGEINILEEMIKNADPNLSGLDEYHKREKEYLLRPKEFEEITTKCDECKKEYDRLRKQRLEDLMHGFTLISQKLKEMYQVVITIALFISYIFVD</sequence>
<gene>
    <name evidence="5" type="ORF">RhiirA1_471486</name>
</gene>
<feature type="transmembrane region" description="Helical" evidence="4">
    <location>
        <begin position="100"/>
        <end position="116"/>
    </location>
</feature>
<comment type="caution">
    <text evidence="5">The sequence shown here is derived from an EMBL/GenBank/DDBJ whole genome shotgun (WGS) entry which is preliminary data.</text>
</comment>
<dbReference type="PANTHER" id="PTHR18937:SF172">
    <property type="entry name" value="STRUCTURAL MAINTENANCE OF CHROMOSOMES PROTEIN"/>
    <property type="match status" value="1"/>
</dbReference>
<keyword evidence="4" id="KW-0812">Transmembrane</keyword>
<evidence type="ECO:0000313" key="5">
    <source>
        <dbReference type="EMBL" id="PKC58102.1"/>
    </source>
</evidence>
<evidence type="ECO:0000256" key="2">
    <source>
        <dbReference type="ARBA" id="ARBA00022840"/>
    </source>
</evidence>
<keyword evidence="3" id="KW-0539">Nucleus</keyword>
<organism evidence="5 6">
    <name type="scientific">Rhizophagus irregularis</name>
    <dbReference type="NCBI Taxonomy" id="588596"/>
    <lineage>
        <taxon>Eukaryota</taxon>
        <taxon>Fungi</taxon>
        <taxon>Fungi incertae sedis</taxon>
        <taxon>Mucoromycota</taxon>
        <taxon>Glomeromycotina</taxon>
        <taxon>Glomeromycetes</taxon>
        <taxon>Glomerales</taxon>
        <taxon>Glomeraceae</taxon>
        <taxon>Rhizophagus</taxon>
    </lineage>
</organism>
<dbReference type="Proteomes" id="UP000232688">
    <property type="component" value="Unassembled WGS sequence"/>
</dbReference>
<keyword evidence="4" id="KW-0472">Membrane</keyword>
<keyword evidence="1" id="KW-0547">Nucleotide-binding</keyword>